<protein>
    <recommendedName>
        <fullName evidence="3">F-box domain-containing protein</fullName>
    </recommendedName>
</protein>
<accession>A0A5C3N0D8</accession>
<dbReference type="PANTHER" id="PTHR42057:SF2">
    <property type="entry name" value="F-BOX DOMAIN PROTEIN (AFU_ORTHOLOGUE AFUA_4G00200)-RELATED"/>
    <property type="match status" value="1"/>
</dbReference>
<proteinExistence type="predicted"/>
<name>A0A5C3N0D8_9AGAM</name>
<dbReference type="AlphaFoldDB" id="A0A5C3N0D8"/>
<dbReference type="Proteomes" id="UP000305948">
    <property type="component" value="Unassembled WGS sequence"/>
</dbReference>
<dbReference type="PANTHER" id="PTHR42057">
    <property type="entry name" value="F-BOX DOMAIN PROTEIN (AFU_ORTHOLOGUE AFUA_4G00200)"/>
    <property type="match status" value="1"/>
</dbReference>
<evidence type="ECO:0000313" key="2">
    <source>
        <dbReference type="Proteomes" id="UP000305948"/>
    </source>
</evidence>
<evidence type="ECO:0000313" key="1">
    <source>
        <dbReference type="EMBL" id="TFK51199.1"/>
    </source>
</evidence>
<organism evidence="1 2">
    <name type="scientific">Heliocybe sulcata</name>
    <dbReference type="NCBI Taxonomy" id="5364"/>
    <lineage>
        <taxon>Eukaryota</taxon>
        <taxon>Fungi</taxon>
        <taxon>Dikarya</taxon>
        <taxon>Basidiomycota</taxon>
        <taxon>Agaricomycotina</taxon>
        <taxon>Agaricomycetes</taxon>
        <taxon>Gloeophyllales</taxon>
        <taxon>Gloeophyllaceae</taxon>
        <taxon>Heliocybe</taxon>
    </lineage>
</organism>
<dbReference type="InterPro" id="IPR032675">
    <property type="entry name" value="LRR_dom_sf"/>
</dbReference>
<dbReference type="EMBL" id="ML213511">
    <property type="protein sequence ID" value="TFK51199.1"/>
    <property type="molecule type" value="Genomic_DNA"/>
</dbReference>
<dbReference type="Gene3D" id="3.80.10.10">
    <property type="entry name" value="Ribonuclease Inhibitor"/>
    <property type="match status" value="1"/>
</dbReference>
<sequence>MAITVQDSSDTPFFENTTLLQVHSLTAPPGQVSEHKRTRSPLLALPVELLLAIIQRLRSLADLFAIRDTSRLLQGVVTATSIATVRLERTFRDANALGRAMSSEELCKHIQHIRFDYNTGDDDIEGTWYRRSRESKTDSLLQAFVKAFLRLSRSPSLRSAHLVFNQTIDMKPVPHVEELFAYPITFQQRILTVLARSAPLTLTTLTLENVSPIPHSVYQSQSFANLLGQLTAFSLSTPSRSSKGSSLLFSNAFADFWYTTVPSMLCRASNLEHLRLESGGCEEGFVPIEVGIRCLCFPHLKALSLHNISFGLGLKSMSECRLEDFILRHGSTLEHLDLRGCSLWTTSHNPRITWADMLNRFAEGLCCLTDFVLDPSEEGCAEIIAPLTHRRGSFGYSKDSIPHCVTWDDDAALQHLVATLFLPEPDLHAGSLHAWLHVEYV</sequence>
<evidence type="ECO:0008006" key="3">
    <source>
        <dbReference type="Google" id="ProtNLM"/>
    </source>
</evidence>
<keyword evidence="2" id="KW-1185">Reference proteome</keyword>
<dbReference type="OrthoDB" id="2858653at2759"/>
<reference evidence="1 2" key="1">
    <citation type="journal article" date="2019" name="Nat. Ecol. Evol.">
        <title>Megaphylogeny resolves global patterns of mushroom evolution.</title>
        <authorList>
            <person name="Varga T."/>
            <person name="Krizsan K."/>
            <person name="Foldi C."/>
            <person name="Dima B."/>
            <person name="Sanchez-Garcia M."/>
            <person name="Sanchez-Ramirez S."/>
            <person name="Szollosi G.J."/>
            <person name="Szarkandi J.G."/>
            <person name="Papp V."/>
            <person name="Albert L."/>
            <person name="Andreopoulos W."/>
            <person name="Angelini C."/>
            <person name="Antonin V."/>
            <person name="Barry K.W."/>
            <person name="Bougher N.L."/>
            <person name="Buchanan P."/>
            <person name="Buyck B."/>
            <person name="Bense V."/>
            <person name="Catcheside P."/>
            <person name="Chovatia M."/>
            <person name="Cooper J."/>
            <person name="Damon W."/>
            <person name="Desjardin D."/>
            <person name="Finy P."/>
            <person name="Geml J."/>
            <person name="Haridas S."/>
            <person name="Hughes K."/>
            <person name="Justo A."/>
            <person name="Karasinski D."/>
            <person name="Kautmanova I."/>
            <person name="Kiss B."/>
            <person name="Kocsube S."/>
            <person name="Kotiranta H."/>
            <person name="LaButti K.M."/>
            <person name="Lechner B.E."/>
            <person name="Liimatainen K."/>
            <person name="Lipzen A."/>
            <person name="Lukacs Z."/>
            <person name="Mihaltcheva S."/>
            <person name="Morgado L.N."/>
            <person name="Niskanen T."/>
            <person name="Noordeloos M.E."/>
            <person name="Ohm R.A."/>
            <person name="Ortiz-Santana B."/>
            <person name="Ovrebo C."/>
            <person name="Racz N."/>
            <person name="Riley R."/>
            <person name="Savchenko A."/>
            <person name="Shiryaev A."/>
            <person name="Soop K."/>
            <person name="Spirin V."/>
            <person name="Szebenyi C."/>
            <person name="Tomsovsky M."/>
            <person name="Tulloss R.E."/>
            <person name="Uehling J."/>
            <person name="Grigoriev I.V."/>
            <person name="Vagvolgyi C."/>
            <person name="Papp T."/>
            <person name="Martin F.M."/>
            <person name="Miettinen O."/>
            <person name="Hibbett D.S."/>
            <person name="Nagy L.G."/>
        </authorList>
    </citation>
    <scope>NUCLEOTIDE SEQUENCE [LARGE SCALE GENOMIC DNA]</scope>
    <source>
        <strain evidence="1 2">OMC1185</strain>
    </source>
</reference>
<dbReference type="SUPFAM" id="SSF52047">
    <property type="entry name" value="RNI-like"/>
    <property type="match status" value="1"/>
</dbReference>
<gene>
    <name evidence="1" type="ORF">OE88DRAFT_1735142</name>
</gene>